<reference evidence="1" key="1">
    <citation type="journal article" date="2021" name="Proc. Natl. Acad. Sci. U.S.A.">
        <title>A Catalog of Tens of Thousands of Viruses from Human Metagenomes Reveals Hidden Associations with Chronic Diseases.</title>
        <authorList>
            <person name="Tisza M.J."/>
            <person name="Buck C.B."/>
        </authorList>
    </citation>
    <scope>NUCLEOTIDE SEQUENCE</scope>
    <source>
        <strain evidence="1">CtML55</strain>
    </source>
</reference>
<evidence type="ECO:0000313" key="1">
    <source>
        <dbReference type="EMBL" id="DAE30815.1"/>
    </source>
</evidence>
<organism evidence="1">
    <name type="scientific">virus sp. ctML55</name>
    <dbReference type="NCBI Taxonomy" id="2827627"/>
    <lineage>
        <taxon>Viruses</taxon>
    </lineage>
</organism>
<name>A0A8S5RHG4_9VIRU</name>
<dbReference type="EMBL" id="BK059105">
    <property type="protein sequence ID" value="DAE30815.1"/>
    <property type="molecule type" value="Genomic_DNA"/>
</dbReference>
<accession>A0A8S5RHG4</accession>
<protein>
    <submittedName>
        <fullName evidence="1">Uncharacterized protein</fullName>
    </submittedName>
</protein>
<sequence>MLFRSRAGEAEEAWRYECIAEDYKSEYSKKNDTEDSETISNKQINTDIIRGSFGPYLAFNDKDNKFQPAETVNIYIPGYSTANM</sequence>
<proteinExistence type="predicted"/>